<dbReference type="KEGG" id="slau:SLA_6947"/>
<evidence type="ECO:0000313" key="3">
    <source>
        <dbReference type="EMBL" id="BAU87813.1"/>
    </source>
</evidence>
<protein>
    <submittedName>
        <fullName evidence="3">Uncharacterized protein</fullName>
    </submittedName>
</protein>
<feature type="compositionally biased region" description="Low complexity" evidence="2">
    <location>
        <begin position="235"/>
        <end position="263"/>
    </location>
</feature>
<gene>
    <name evidence="3" type="ORF">SLA_6947</name>
</gene>
<evidence type="ECO:0000256" key="2">
    <source>
        <dbReference type="SAM" id="MobiDB-lite"/>
    </source>
</evidence>
<reference evidence="3 4" key="1">
    <citation type="journal article" date="2016" name="Genome Announc.">
        <title>Complete Genome Sequence of Thiostrepton-Producing Streptomyces laurentii ATCC 31255.</title>
        <authorList>
            <person name="Doi K."/>
            <person name="Fujino Y."/>
            <person name="Nagayoshi Y."/>
            <person name="Ohshima T."/>
            <person name="Ogata S."/>
        </authorList>
    </citation>
    <scope>NUCLEOTIDE SEQUENCE [LARGE SCALE GENOMIC DNA]</scope>
    <source>
        <strain evidence="3 4">ATCC 31255</strain>
    </source>
</reference>
<feature type="region of interest" description="Disordered" evidence="2">
    <location>
        <begin position="119"/>
        <end position="159"/>
    </location>
</feature>
<name>A0A160P9U4_STRLU</name>
<feature type="region of interest" description="Disordered" evidence="2">
    <location>
        <begin position="204"/>
        <end position="330"/>
    </location>
</feature>
<evidence type="ECO:0000256" key="1">
    <source>
        <dbReference type="SAM" id="Coils"/>
    </source>
</evidence>
<evidence type="ECO:0000313" key="4">
    <source>
        <dbReference type="Proteomes" id="UP000217676"/>
    </source>
</evidence>
<feature type="coiled-coil region" evidence="1">
    <location>
        <begin position="11"/>
        <end position="38"/>
    </location>
</feature>
<dbReference type="EMBL" id="AP017424">
    <property type="protein sequence ID" value="BAU87813.1"/>
    <property type="molecule type" value="Genomic_DNA"/>
</dbReference>
<dbReference type="Proteomes" id="UP000217676">
    <property type="component" value="Chromosome"/>
</dbReference>
<feature type="compositionally biased region" description="Low complexity" evidence="2">
    <location>
        <begin position="139"/>
        <end position="154"/>
    </location>
</feature>
<proteinExistence type="predicted"/>
<keyword evidence="1" id="KW-0175">Coiled coil</keyword>
<organism evidence="3 4">
    <name type="scientific">Streptomyces laurentii</name>
    <dbReference type="NCBI Taxonomy" id="39478"/>
    <lineage>
        <taxon>Bacteria</taxon>
        <taxon>Bacillati</taxon>
        <taxon>Actinomycetota</taxon>
        <taxon>Actinomycetes</taxon>
        <taxon>Kitasatosporales</taxon>
        <taxon>Streptomycetaceae</taxon>
        <taxon>Streptomyces</taxon>
    </lineage>
</organism>
<sequence>MPDIAVDYELLNQVAQKARSLKDQVQHARESKQDYSDAEVGDGVPTAIRAYYGIWKGSFKRSEEKLEKLANLYEGVARGWADWDFGLAGEASKQEASLAADLYKTQKEIWDKWQEQVQAGNVDPNDPHAPKPPEGDRPTSWTTSDGNGNSTTTTYEYGADGKPTKITTTVTTSTGLTSKDVTNYHADGTYDSSATDVYGNVTTTTGKSVTTETDEHKTTDDTFESVTKAPGDDGGTSTTTGSSHSVYNTTTGHRDTTTTYTRTGPDDDGNEKTVKGTSSTSVDLNGHEVVTTIEVDEDGSGTKTVVTDGHTEKWTSEDADGDTGWTSSDD</sequence>
<dbReference type="RefSeq" id="WP_359874883.1">
    <property type="nucleotide sequence ID" value="NZ_JBEYHT010000009.1"/>
</dbReference>
<dbReference type="AlphaFoldDB" id="A0A160P9U4"/>
<feature type="compositionally biased region" description="Basic and acidic residues" evidence="2">
    <location>
        <begin position="125"/>
        <end position="137"/>
    </location>
</feature>
<accession>A0A160P9U4</accession>
<keyword evidence="4" id="KW-1185">Reference proteome</keyword>